<gene>
    <name evidence="2" type="ORF">VP01_3606g2</name>
</gene>
<feature type="compositionally biased region" description="Basic and acidic residues" evidence="1">
    <location>
        <begin position="136"/>
        <end position="145"/>
    </location>
</feature>
<evidence type="ECO:0000256" key="1">
    <source>
        <dbReference type="SAM" id="MobiDB-lite"/>
    </source>
</evidence>
<dbReference type="EMBL" id="LAVV01008620">
    <property type="protein sequence ID" value="KNZ52354.1"/>
    <property type="molecule type" value="Genomic_DNA"/>
</dbReference>
<sequence>TASMDLTWTWGCIYVGLEECIFCYSIRKNDSSHHVTYHKSSSICFPTSPRLSLQRLIWISCPSFSSSHTKNLSVSFHCIFFMDNDNSNQRPAGLNATGSNSNNLQVQLSKDDEMIASLFCDIISSFKSWPNETPMETDKGEERQGESLSVSVALC</sequence>
<protein>
    <submittedName>
        <fullName evidence="2">Uncharacterized protein</fullName>
    </submittedName>
</protein>
<evidence type="ECO:0000313" key="3">
    <source>
        <dbReference type="Proteomes" id="UP000037035"/>
    </source>
</evidence>
<proteinExistence type="predicted"/>
<accession>A0A0L6UV48</accession>
<name>A0A0L6UV48_9BASI</name>
<keyword evidence="3" id="KW-1185">Reference proteome</keyword>
<comment type="caution">
    <text evidence="2">The sequence shown here is derived from an EMBL/GenBank/DDBJ whole genome shotgun (WGS) entry which is preliminary data.</text>
</comment>
<reference evidence="2 3" key="1">
    <citation type="submission" date="2015-08" db="EMBL/GenBank/DDBJ databases">
        <title>Next Generation Sequencing and Analysis of the Genome of Puccinia sorghi L Schw, the Causal Agent of Maize Common Rust.</title>
        <authorList>
            <person name="Rochi L."/>
            <person name="Burguener G."/>
            <person name="Darino M."/>
            <person name="Turjanski A."/>
            <person name="Kreff E."/>
            <person name="Dieguez M.J."/>
            <person name="Sacco F."/>
        </authorList>
    </citation>
    <scope>NUCLEOTIDE SEQUENCE [LARGE SCALE GENOMIC DNA]</scope>
    <source>
        <strain evidence="2 3">RO10H11247</strain>
    </source>
</reference>
<feature type="non-terminal residue" evidence="2">
    <location>
        <position position="1"/>
    </location>
</feature>
<organism evidence="2 3">
    <name type="scientific">Puccinia sorghi</name>
    <dbReference type="NCBI Taxonomy" id="27349"/>
    <lineage>
        <taxon>Eukaryota</taxon>
        <taxon>Fungi</taxon>
        <taxon>Dikarya</taxon>
        <taxon>Basidiomycota</taxon>
        <taxon>Pucciniomycotina</taxon>
        <taxon>Pucciniomycetes</taxon>
        <taxon>Pucciniales</taxon>
        <taxon>Pucciniaceae</taxon>
        <taxon>Puccinia</taxon>
    </lineage>
</organism>
<dbReference type="VEuPathDB" id="FungiDB:VP01_3606g2"/>
<dbReference type="AlphaFoldDB" id="A0A0L6UV48"/>
<dbReference type="Proteomes" id="UP000037035">
    <property type="component" value="Unassembled WGS sequence"/>
</dbReference>
<feature type="region of interest" description="Disordered" evidence="1">
    <location>
        <begin position="131"/>
        <end position="150"/>
    </location>
</feature>
<evidence type="ECO:0000313" key="2">
    <source>
        <dbReference type="EMBL" id="KNZ52354.1"/>
    </source>
</evidence>